<reference evidence="9 10" key="1">
    <citation type="submission" date="2020-08" db="EMBL/GenBank/DDBJ databases">
        <authorList>
            <person name="Newling K."/>
            <person name="Davey J."/>
            <person name="Forrester S."/>
        </authorList>
    </citation>
    <scope>NUCLEOTIDE SEQUENCE [LARGE SCALE GENOMIC DNA]</scope>
    <source>
        <strain evidence="10">Crithidia deanei Carvalho (ATCC PRA-265)</strain>
    </source>
</reference>
<dbReference type="Pfam" id="PF00076">
    <property type="entry name" value="RRM_1"/>
    <property type="match status" value="1"/>
</dbReference>
<evidence type="ECO:0000256" key="2">
    <source>
        <dbReference type="ARBA" id="ARBA00022664"/>
    </source>
</evidence>
<protein>
    <submittedName>
        <fullName evidence="9">RNA recognition motif. (A.k.a. RRM, RBD, or RNP domain), putative</fullName>
    </submittedName>
</protein>
<organism evidence="9 10">
    <name type="scientific">Angomonas deanei</name>
    <dbReference type="NCBI Taxonomy" id="59799"/>
    <lineage>
        <taxon>Eukaryota</taxon>
        <taxon>Discoba</taxon>
        <taxon>Euglenozoa</taxon>
        <taxon>Kinetoplastea</taxon>
        <taxon>Metakinetoplastina</taxon>
        <taxon>Trypanosomatida</taxon>
        <taxon>Trypanosomatidae</taxon>
        <taxon>Strigomonadinae</taxon>
        <taxon>Angomonas</taxon>
    </lineage>
</organism>
<evidence type="ECO:0000256" key="3">
    <source>
        <dbReference type="ARBA" id="ARBA00022737"/>
    </source>
</evidence>
<keyword evidence="4 6" id="KW-0694">RNA-binding</keyword>
<dbReference type="InterPro" id="IPR000504">
    <property type="entry name" value="RRM_dom"/>
</dbReference>
<evidence type="ECO:0000313" key="9">
    <source>
        <dbReference type="EMBL" id="CAD2217691.1"/>
    </source>
</evidence>
<proteinExistence type="predicted"/>
<dbReference type="PANTHER" id="PTHR23003">
    <property type="entry name" value="RNA RECOGNITION MOTIF RRM DOMAIN CONTAINING PROTEIN"/>
    <property type="match status" value="1"/>
</dbReference>
<keyword evidence="5" id="KW-0539">Nucleus</keyword>
<accession>A0A7G2CFE4</accession>
<evidence type="ECO:0000256" key="4">
    <source>
        <dbReference type="ARBA" id="ARBA00022884"/>
    </source>
</evidence>
<dbReference type="PROSITE" id="PS50102">
    <property type="entry name" value="RRM"/>
    <property type="match status" value="1"/>
</dbReference>
<dbReference type="AlphaFoldDB" id="A0A7G2CFE4"/>
<dbReference type="SMART" id="SM00360">
    <property type="entry name" value="RRM"/>
    <property type="match status" value="1"/>
</dbReference>
<feature type="compositionally biased region" description="Low complexity" evidence="7">
    <location>
        <begin position="23"/>
        <end position="34"/>
    </location>
</feature>
<dbReference type="InterPro" id="IPR050374">
    <property type="entry name" value="RRT5_SRSF_SR"/>
</dbReference>
<dbReference type="GO" id="GO:0005737">
    <property type="term" value="C:cytoplasm"/>
    <property type="evidence" value="ECO:0007669"/>
    <property type="project" value="TreeGrafter"/>
</dbReference>
<dbReference type="GO" id="GO:0006397">
    <property type="term" value="P:mRNA processing"/>
    <property type="evidence" value="ECO:0007669"/>
    <property type="project" value="UniProtKB-KW"/>
</dbReference>
<dbReference type="GO" id="GO:0003729">
    <property type="term" value="F:mRNA binding"/>
    <property type="evidence" value="ECO:0007669"/>
    <property type="project" value="TreeGrafter"/>
</dbReference>
<dbReference type="SUPFAM" id="SSF54928">
    <property type="entry name" value="RNA-binding domain, RBD"/>
    <property type="match status" value="1"/>
</dbReference>
<dbReference type="VEuPathDB" id="TriTrypDB:ADEAN_000517100"/>
<evidence type="ECO:0000256" key="5">
    <source>
        <dbReference type="ARBA" id="ARBA00023242"/>
    </source>
</evidence>
<comment type="subcellular location">
    <subcellularLocation>
        <location evidence="1">Nucleus</location>
    </subcellularLocation>
</comment>
<dbReference type="EMBL" id="LR877153">
    <property type="protein sequence ID" value="CAD2217691.1"/>
    <property type="molecule type" value="Genomic_DNA"/>
</dbReference>
<dbReference type="Proteomes" id="UP000515908">
    <property type="component" value="Chromosome 09"/>
</dbReference>
<keyword evidence="2" id="KW-0507">mRNA processing</keyword>
<evidence type="ECO:0000256" key="7">
    <source>
        <dbReference type="SAM" id="MobiDB-lite"/>
    </source>
</evidence>
<evidence type="ECO:0000256" key="1">
    <source>
        <dbReference type="ARBA" id="ARBA00004123"/>
    </source>
</evidence>
<feature type="compositionally biased region" description="Polar residues" evidence="7">
    <location>
        <begin position="1"/>
        <end position="11"/>
    </location>
</feature>
<name>A0A7G2CFE4_9TRYP</name>
<dbReference type="InterPro" id="IPR035979">
    <property type="entry name" value="RBD_domain_sf"/>
</dbReference>
<gene>
    <name evidence="9" type="ORF">ADEAN_000517100</name>
</gene>
<evidence type="ECO:0000313" key="10">
    <source>
        <dbReference type="Proteomes" id="UP000515908"/>
    </source>
</evidence>
<dbReference type="GO" id="GO:0005634">
    <property type="term" value="C:nucleus"/>
    <property type="evidence" value="ECO:0007669"/>
    <property type="project" value="UniProtKB-SubCell"/>
</dbReference>
<feature type="domain" description="RRM" evidence="8">
    <location>
        <begin position="45"/>
        <end position="136"/>
    </location>
</feature>
<dbReference type="Gene3D" id="3.30.70.330">
    <property type="match status" value="1"/>
</dbReference>
<dbReference type="PANTHER" id="PTHR23003:SF62">
    <property type="entry name" value="SERINE_ARGININE (SR)-TYPE SHUTTLING MRNA BINDING PROTEIN NPL3"/>
    <property type="match status" value="1"/>
</dbReference>
<dbReference type="InterPro" id="IPR012677">
    <property type="entry name" value="Nucleotide-bd_a/b_plait_sf"/>
</dbReference>
<evidence type="ECO:0000256" key="6">
    <source>
        <dbReference type="PROSITE-ProRule" id="PRU00176"/>
    </source>
</evidence>
<evidence type="ECO:0000259" key="8">
    <source>
        <dbReference type="PROSITE" id="PS50102"/>
    </source>
</evidence>
<keyword evidence="10" id="KW-1185">Reference proteome</keyword>
<feature type="region of interest" description="Disordered" evidence="7">
    <location>
        <begin position="1"/>
        <end position="35"/>
    </location>
</feature>
<keyword evidence="3" id="KW-0677">Repeat</keyword>
<sequence>MDVTGLFSSSAVPAPAQGETYSNQTVTNTNNNNNIHTAAPPNKYAILFVGQLPVDCKEEDVRTVFGFYGNVLRIVLQSPDPRTVAASTINNLSGVGSSAFVSYATTKEADNAILSLHDKYSMDGRGRRLQVSYCLKTDKISTFGYQHAMQLHAINSSNPIPKIAPQDD</sequence>